<gene>
    <name evidence="2" type="ORF">Daesc_009426</name>
</gene>
<feature type="region of interest" description="Disordered" evidence="1">
    <location>
        <begin position="74"/>
        <end position="125"/>
    </location>
</feature>
<reference evidence="2 3" key="1">
    <citation type="journal article" date="2024" name="Front Chem Biol">
        <title>Unveiling the potential of Daldinia eschscholtzii MFLUCC 19-0629 through bioactivity and bioinformatics studies for enhanced sustainable agriculture production.</title>
        <authorList>
            <person name="Brooks S."/>
            <person name="Weaver J.A."/>
            <person name="Klomchit A."/>
            <person name="Alharthi S.A."/>
            <person name="Onlamun T."/>
            <person name="Nurani R."/>
            <person name="Vong T.K."/>
            <person name="Alberti F."/>
            <person name="Greco C."/>
        </authorList>
    </citation>
    <scope>NUCLEOTIDE SEQUENCE [LARGE SCALE GENOMIC DNA]</scope>
    <source>
        <strain evidence="2">MFLUCC 19-0629</strain>
    </source>
</reference>
<name>A0AAX6MAY2_9PEZI</name>
<evidence type="ECO:0000313" key="2">
    <source>
        <dbReference type="EMBL" id="KAK6949351.1"/>
    </source>
</evidence>
<comment type="caution">
    <text evidence="2">The sequence shown here is derived from an EMBL/GenBank/DDBJ whole genome shotgun (WGS) entry which is preliminary data.</text>
</comment>
<dbReference type="EMBL" id="JBANMG010000009">
    <property type="protein sequence ID" value="KAK6949351.1"/>
    <property type="molecule type" value="Genomic_DNA"/>
</dbReference>
<dbReference type="Proteomes" id="UP001369815">
    <property type="component" value="Unassembled WGS sequence"/>
</dbReference>
<keyword evidence="3" id="KW-1185">Reference proteome</keyword>
<feature type="compositionally biased region" description="Polar residues" evidence="1">
    <location>
        <begin position="91"/>
        <end position="118"/>
    </location>
</feature>
<proteinExistence type="predicted"/>
<protein>
    <submittedName>
        <fullName evidence="2">Uncharacterized protein</fullName>
    </submittedName>
</protein>
<evidence type="ECO:0000313" key="3">
    <source>
        <dbReference type="Proteomes" id="UP001369815"/>
    </source>
</evidence>
<organism evidence="2 3">
    <name type="scientific">Daldinia eschscholtzii</name>
    <dbReference type="NCBI Taxonomy" id="292717"/>
    <lineage>
        <taxon>Eukaryota</taxon>
        <taxon>Fungi</taxon>
        <taxon>Dikarya</taxon>
        <taxon>Ascomycota</taxon>
        <taxon>Pezizomycotina</taxon>
        <taxon>Sordariomycetes</taxon>
        <taxon>Xylariomycetidae</taxon>
        <taxon>Xylariales</taxon>
        <taxon>Hypoxylaceae</taxon>
        <taxon>Daldinia</taxon>
    </lineage>
</organism>
<dbReference type="AlphaFoldDB" id="A0AAX6MAY2"/>
<evidence type="ECO:0000256" key="1">
    <source>
        <dbReference type="SAM" id="MobiDB-lite"/>
    </source>
</evidence>
<sequence>MIGADPKFSLSYDTERKADVGSHHEWDKGAVKAKAAEGIRRSGMPSVLIYNLATHVSLAAQSQWYATWARQAGPEMQPDKLDEGISAVMTEYSTPFPSANPASRSTPRSSNDKPSQGASLPPYPH</sequence>
<accession>A0AAX6MAY2</accession>